<feature type="binding site" description="axial binding residue" evidence="11">
    <location>
        <position position="499"/>
    </location>
    <ligand>
        <name>heme</name>
        <dbReference type="ChEBI" id="CHEBI:30413"/>
    </ligand>
    <ligandPart>
        <name>Fe</name>
        <dbReference type="ChEBI" id="CHEBI:18248"/>
    </ligandPart>
</feature>
<dbReference type="EnsemblPlants" id="Pp3c7_6350V3.1">
    <property type="protein sequence ID" value="Pp3c7_6350V3.1"/>
    <property type="gene ID" value="Pp3c7_6350"/>
</dbReference>
<evidence type="ECO:0000256" key="8">
    <source>
        <dbReference type="ARBA" id="ARBA00023004"/>
    </source>
</evidence>
<evidence type="ECO:0000256" key="5">
    <source>
        <dbReference type="ARBA" id="ARBA00022723"/>
    </source>
</evidence>
<keyword evidence="8 11" id="KW-0408">Iron</keyword>
<keyword evidence="7 12" id="KW-0560">Oxidoreductase</keyword>
<dbReference type="RefSeq" id="XP_024381429.1">
    <property type="nucleotide sequence ID" value="XM_024525661.2"/>
</dbReference>
<dbReference type="InterPro" id="IPR036396">
    <property type="entry name" value="Cyt_P450_sf"/>
</dbReference>
<evidence type="ECO:0000313" key="16">
    <source>
        <dbReference type="Proteomes" id="UP000006727"/>
    </source>
</evidence>
<evidence type="ECO:0000256" key="9">
    <source>
        <dbReference type="ARBA" id="ARBA00023033"/>
    </source>
</evidence>
<dbReference type="GO" id="GO:0016020">
    <property type="term" value="C:membrane"/>
    <property type="evidence" value="ECO:0007669"/>
    <property type="project" value="UniProtKB-SubCell"/>
</dbReference>
<proteinExistence type="inferred from homology"/>
<accession>A0A2K1KAN1</accession>
<comment type="cofactor">
    <cofactor evidence="11">
        <name>heme</name>
        <dbReference type="ChEBI" id="CHEBI:30413"/>
    </cofactor>
</comment>
<evidence type="ECO:0000256" key="6">
    <source>
        <dbReference type="ARBA" id="ARBA00022989"/>
    </source>
</evidence>
<dbReference type="Gramene" id="Pp3c7_6350V3.3">
    <property type="protein sequence ID" value="Pp3c7_6350V3.3"/>
    <property type="gene ID" value="Pp3c7_6350"/>
</dbReference>
<comment type="subcellular location">
    <subcellularLocation>
        <location evidence="1">Membrane</location>
        <topology evidence="1">Single-pass membrane protein</topology>
    </subcellularLocation>
</comment>
<dbReference type="InterPro" id="IPR001128">
    <property type="entry name" value="Cyt_P450"/>
</dbReference>
<dbReference type="GO" id="GO:0020037">
    <property type="term" value="F:heme binding"/>
    <property type="evidence" value="ECO:0007669"/>
    <property type="project" value="InterPro"/>
</dbReference>
<sequence length="556" mass="63430">MQYLVMSRGDNCTHFHSQNQGQTGLGMCTGPNRMDSWMLTQVMLAGVVTFLVWHVIKYSRIKGPIVWPVFGTTPQFLWNLPRMHDWTTDMLVKHDGTYTSIAPKCTCLTAVATCRPENLEYVLKTNFANYPKGRSFTYPSHDLLGQGIFNTDHDLWKMQRKTASLEFSTRTLRDLMVKANRSSVGQRLLPVLADVARNRAPIDFQDLFLRYTFDNICMVGFGVDPGCLAPGLPTVPFAQAFDLATEGTLTRMVVPEIFWRITRALGWGMEGRLAKAINVLDKFAMDVITERRKELAMLKTLNATDYPCDLLSRFMQTTDHEGNPYTDKFLRDVTTNFILAGRDTTAIALSWFFYLITQHPAVEEKILLEIGEILRSRNHGQDKEAADDDATRITQEASLSFEELKQLNYLHAALSESMRLYPSVPIDNKDVTADDFLPDGTFVRKGTRLMYSIYSMGRMDSIWGKDCMEYKPERWLRKGVFTPESPFKYAVFNAGPRLCLGKELAYLQMKSVASAILRNYHVKLVPGHKVEYKLSLTLFMKYGLRVTLHPRVTVAY</sequence>
<dbReference type="InterPro" id="IPR017972">
    <property type="entry name" value="Cyt_P450_CS"/>
</dbReference>
<dbReference type="Gramene" id="Pp3c7_6350V3.1">
    <property type="protein sequence ID" value="Pp3c7_6350V3.1"/>
    <property type="gene ID" value="Pp3c7_6350"/>
</dbReference>
<evidence type="ECO:0000256" key="12">
    <source>
        <dbReference type="RuleBase" id="RU000461"/>
    </source>
</evidence>
<dbReference type="PRINTS" id="PR00385">
    <property type="entry name" value="P450"/>
</dbReference>
<dbReference type="GO" id="GO:0006629">
    <property type="term" value="P:lipid metabolic process"/>
    <property type="evidence" value="ECO:0007669"/>
    <property type="project" value="UniProtKB-ARBA"/>
</dbReference>
<evidence type="ECO:0000256" key="4">
    <source>
        <dbReference type="ARBA" id="ARBA00022692"/>
    </source>
</evidence>
<dbReference type="PRINTS" id="PR00463">
    <property type="entry name" value="EP450I"/>
</dbReference>
<dbReference type="KEGG" id="ppp:112285118"/>
<comment type="similarity">
    <text evidence="2 12">Belongs to the cytochrome P450 family.</text>
</comment>
<keyword evidence="5 11" id="KW-0479">Metal-binding</keyword>
<keyword evidence="9 12" id="KW-0503">Monooxygenase</keyword>
<organism evidence="14">
    <name type="scientific">Physcomitrium patens</name>
    <name type="common">Spreading-leaved earth moss</name>
    <name type="synonym">Physcomitrella patens</name>
    <dbReference type="NCBI Taxonomy" id="3218"/>
    <lineage>
        <taxon>Eukaryota</taxon>
        <taxon>Viridiplantae</taxon>
        <taxon>Streptophyta</taxon>
        <taxon>Embryophyta</taxon>
        <taxon>Bryophyta</taxon>
        <taxon>Bryophytina</taxon>
        <taxon>Bryopsida</taxon>
        <taxon>Funariidae</taxon>
        <taxon>Funariales</taxon>
        <taxon>Funariaceae</taxon>
        <taxon>Physcomitrium</taxon>
    </lineage>
</organism>
<reference evidence="14 16" key="2">
    <citation type="journal article" date="2018" name="Plant J.">
        <title>The Physcomitrella patens chromosome-scale assembly reveals moss genome structure and evolution.</title>
        <authorList>
            <person name="Lang D."/>
            <person name="Ullrich K.K."/>
            <person name="Murat F."/>
            <person name="Fuchs J."/>
            <person name="Jenkins J."/>
            <person name="Haas F.B."/>
            <person name="Piednoel M."/>
            <person name="Gundlach H."/>
            <person name="Van Bel M."/>
            <person name="Meyberg R."/>
            <person name="Vives C."/>
            <person name="Morata J."/>
            <person name="Symeonidi A."/>
            <person name="Hiss M."/>
            <person name="Muchero W."/>
            <person name="Kamisugi Y."/>
            <person name="Saleh O."/>
            <person name="Blanc G."/>
            <person name="Decker E.L."/>
            <person name="van Gessel N."/>
            <person name="Grimwood J."/>
            <person name="Hayes R.D."/>
            <person name="Graham S.W."/>
            <person name="Gunter L.E."/>
            <person name="McDaniel S.F."/>
            <person name="Hoernstein S.N.W."/>
            <person name="Larsson A."/>
            <person name="Li F.W."/>
            <person name="Perroud P.F."/>
            <person name="Phillips J."/>
            <person name="Ranjan P."/>
            <person name="Rokshar D.S."/>
            <person name="Rothfels C.J."/>
            <person name="Schneider L."/>
            <person name="Shu S."/>
            <person name="Stevenson D.W."/>
            <person name="Thummler F."/>
            <person name="Tillich M."/>
            <person name="Villarreal Aguilar J.C."/>
            <person name="Widiez T."/>
            <person name="Wong G.K."/>
            <person name="Wymore A."/>
            <person name="Zhang Y."/>
            <person name="Zimmer A.D."/>
            <person name="Quatrano R.S."/>
            <person name="Mayer K.F.X."/>
            <person name="Goodstein D."/>
            <person name="Casacuberta J.M."/>
            <person name="Vandepoele K."/>
            <person name="Reski R."/>
            <person name="Cuming A.C."/>
            <person name="Tuskan G.A."/>
            <person name="Maumus F."/>
            <person name="Salse J."/>
            <person name="Schmutz J."/>
            <person name="Rensing S.A."/>
        </authorList>
    </citation>
    <scope>NUCLEOTIDE SEQUENCE [LARGE SCALE GENOMIC DNA]</scope>
    <source>
        <strain evidence="15 16">cv. Gransden 2004</strain>
    </source>
</reference>
<keyword evidence="4 13" id="KW-0812">Transmembrane</keyword>
<reference evidence="15" key="3">
    <citation type="submission" date="2020-12" db="UniProtKB">
        <authorList>
            <consortium name="EnsemblPlants"/>
        </authorList>
    </citation>
    <scope>IDENTIFICATION</scope>
</reference>
<dbReference type="PROSITE" id="PS00086">
    <property type="entry name" value="CYTOCHROME_P450"/>
    <property type="match status" value="1"/>
</dbReference>
<protein>
    <submittedName>
        <fullName evidence="14 15">Uncharacterized protein</fullName>
    </submittedName>
</protein>
<dbReference type="EnsemblPlants" id="Pp3c7_6350V3.3">
    <property type="protein sequence ID" value="Pp3c7_6350V3.3"/>
    <property type="gene ID" value="Pp3c7_6350"/>
</dbReference>
<evidence type="ECO:0000256" key="11">
    <source>
        <dbReference type="PIRSR" id="PIRSR602401-1"/>
    </source>
</evidence>
<dbReference type="GeneID" id="112285118"/>
<evidence type="ECO:0000313" key="14">
    <source>
        <dbReference type="EMBL" id="PNR50832.1"/>
    </source>
</evidence>
<dbReference type="Gene3D" id="1.10.630.10">
    <property type="entry name" value="Cytochrome P450"/>
    <property type="match status" value="1"/>
</dbReference>
<evidence type="ECO:0000256" key="1">
    <source>
        <dbReference type="ARBA" id="ARBA00004167"/>
    </source>
</evidence>
<keyword evidence="3 11" id="KW-0349">Heme</keyword>
<keyword evidence="16" id="KW-1185">Reference proteome</keyword>
<dbReference type="GO" id="GO:0005506">
    <property type="term" value="F:iron ion binding"/>
    <property type="evidence" value="ECO:0007669"/>
    <property type="project" value="InterPro"/>
</dbReference>
<dbReference type="GO" id="GO:0016705">
    <property type="term" value="F:oxidoreductase activity, acting on paired donors, with incorporation or reduction of molecular oxygen"/>
    <property type="evidence" value="ECO:0007669"/>
    <property type="project" value="InterPro"/>
</dbReference>
<evidence type="ECO:0000256" key="7">
    <source>
        <dbReference type="ARBA" id="ARBA00023002"/>
    </source>
</evidence>
<dbReference type="OrthoDB" id="1470350at2759"/>
<name>A0A2K1KAN1_PHYPA</name>
<dbReference type="FunFam" id="1.10.630.10:FF:000044">
    <property type="entry name" value="Cytochrome P450"/>
    <property type="match status" value="1"/>
</dbReference>
<dbReference type="AlphaFoldDB" id="A0A2K1KAN1"/>
<evidence type="ECO:0000256" key="13">
    <source>
        <dbReference type="SAM" id="Phobius"/>
    </source>
</evidence>
<dbReference type="EMBL" id="ABEU02000007">
    <property type="protein sequence ID" value="PNR50832.1"/>
    <property type="molecule type" value="Genomic_DNA"/>
</dbReference>
<evidence type="ECO:0000256" key="2">
    <source>
        <dbReference type="ARBA" id="ARBA00010617"/>
    </source>
</evidence>
<dbReference type="GO" id="GO:0004497">
    <property type="term" value="F:monooxygenase activity"/>
    <property type="evidence" value="ECO:0007669"/>
    <property type="project" value="UniProtKB-KW"/>
</dbReference>
<keyword evidence="6 13" id="KW-1133">Transmembrane helix</keyword>
<feature type="transmembrane region" description="Helical" evidence="13">
    <location>
        <begin position="37"/>
        <end position="56"/>
    </location>
</feature>
<dbReference type="Proteomes" id="UP000006727">
    <property type="component" value="Chromosome 7"/>
</dbReference>
<evidence type="ECO:0000256" key="10">
    <source>
        <dbReference type="ARBA" id="ARBA00023136"/>
    </source>
</evidence>
<reference evidence="14 16" key="1">
    <citation type="journal article" date="2008" name="Science">
        <title>The Physcomitrella genome reveals evolutionary insights into the conquest of land by plants.</title>
        <authorList>
            <person name="Rensing S."/>
            <person name="Lang D."/>
            <person name="Zimmer A."/>
            <person name="Terry A."/>
            <person name="Salamov A."/>
            <person name="Shapiro H."/>
            <person name="Nishiyama T."/>
            <person name="Perroud P.-F."/>
            <person name="Lindquist E."/>
            <person name="Kamisugi Y."/>
            <person name="Tanahashi T."/>
            <person name="Sakakibara K."/>
            <person name="Fujita T."/>
            <person name="Oishi K."/>
            <person name="Shin-I T."/>
            <person name="Kuroki Y."/>
            <person name="Toyoda A."/>
            <person name="Suzuki Y."/>
            <person name="Hashimoto A."/>
            <person name="Yamaguchi K."/>
            <person name="Sugano A."/>
            <person name="Kohara Y."/>
            <person name="Fujiyama A."/>
            <person name="Anterola A."/>
            <person name="Aoki S."/>
            <person name="Ashton N."/>
            <person name="Barbazuk W.B."/>
            <person name="Barker E."/>
            <person name="Bennetzen J."/>
            <person name="Bezanilla M."/>
            <person name="Blankenship R."/>
            <person name="Cho S.H."/>
            <person name="Dutcher S."/>
            <person name="Estelle M."/>
            <person name="Fawcett J.A."/>
            <person name="Gundlach H."/>
            <person name="Hanada K."/>
            <person name="Heyl A."/>
            <person name="Hicks K.A."/>
            <person name="Hugh J."/>
            <person name="Lohr M."/>
            <person name="Mayer K."/>
            <person name="Melkozernov A."/>
            <person name="Murata T."/>
            <person name="Nelson D."/>
            <person name="Pils B."/>
            <person name="Prigge M."/>
            <person name="Reiss B."/>
            <person name="Renner T."/>
            <person name="Rombauts S."/>
            <person name="Rushton P."/>
            <person name="Sanderfoot A."/>
            <person name="Schween G."/>
            <person name="Shiu S.-H."/>
            <person name="Stueber K."/>
            <person name="Theodoulou F.L."/>
            <person name="Tu H."/>
            <person name="Van de Peer Y."/>
            <person name="Verrier P.J."/>
            <person name="Waters E."/>
            <person name="Wood A."/>
            <person name="Yang L."/>
            <person name="Cove D."/>
            <person name="Cuming A."/>
            <person name="Hasebe M."/>
            <person name="Lucas S."/>
            <person name="Mishler D.B."/>
            <person name="Reski R."/>
            <person name="Grigoriev I."/>
            <person name="Quatrano R.S."/>
            <person name="Boore J.L."/>
        </authorList>
    </citation>
    <scope>NUCLEOTIDE SEQUENCE [LARGE SCALE GENOMIC DNA]</scope>
    <source>
        <strain evidence="15 16">cv. Gransden 2004</strain>
    </source>
</reference>
<evidence type="ECO:0000256" key="3">
    <source>
        <dbReference type="ARBA" id="ARBA00022617"/>
    </source>
</evidence>
<keyword evidence="10 13" id="KW-0472">Membrane</keyword>
<dbReference type="SUPFAM" id="SSF48264">
    <property type="entry name" value="Cytochrome P450"/>
    <property type="match status" value="1"/>
</dbReference>
<dbReference type="Pfam" id="PF00067">
    <property type="entry name" value="p450"/>
    <property type="match status" value="1"/>
</dbReference>
<dbReference type="CDD" id="cd11064">
    <property type="entry name" value="CYP86A"/>
    <property type="match status" value="1"/>
</dbReference>
<dbReference type="InterPro" id="IPR002401">
    <property type="entry name" value="Cyt_P450_E_grp-I"/>
</dbReference>
<dbReference type="PaxDb" id="3218-PP1S42_270V6.1"/>
<dbReference type="STRING" id="3218.A0A2K1KAN1"/>
<dbReference type="FunCoup" id="A0A2K1KAN1">
    <property type="interactions" value="83"/>
</dbReference>
<dbReference type="PANTHER" id="PTHR24296">
    <property type="entry name" value="CYTOCHROME P450"/>
    <property type="match status" value="1"/>
</dbReference>
<gene>
    <name evidence="15" type="primary">LOC112285118</name>
    <name evidence="14" type="ORF">PHYPA_010018</name>
</gene>
<evidence type="ECO:0000313" key="15">
    <source>
        <dbReference type="EnsemblPlants" id="Pp3c7_6350V3.1"/>
    </source>
</evidence>